<dbReference type="Gene3D" id="2.60.40.10">
    <property type="entry name" value="Immunoglobulins"/>
    <property type="match status" value="3"/>
</dbReference>
<dbReference type="SUPFAM" id="SSF48726">
    <property type="entry name" value="Immunoglobulin"/>
    <property type="match status" value="3"/>
</dbReference>
<protein>
    <recommendedName>
        <fullName evidence="12">Ig-like domain-containing protein</fullName>
    </recommendedName>
</protein>
<dbReference type="GO" id="GO:0042102">
    <property type="term" value="P:positive regulation of T cell proliferation"/>
    <property type="evidence" value="ECO:0007669"/>
    <property type="project" value="TreeGrafter"/>
</dbReference>
<dbReference type="PANTHER" id="PTHR25466:SF14">
    <property type="entry name" value="BUTYROPHILIN SUBFAMILY 2 MEMBER A2-LIKE-RELATED"/>
    <property type="match status" value="1"/>
</dbReference>
<dbReference type="PANTHER" id="PTHR25466">
    <property type="entry name" value="T-LYMPHOCYTE ACTIVATION ANTIGEN"/>
    <property type="match status" value="1"/>
</dbReference>
<dbReference type="EMBL" id="JBBPFD010000686">
    <property type="protein sequence ID" value="KAK7877544.1"/>
    <property type="molecule type" value="Genomic_DNA"/>
</dbReference>
<sequence length="295" mass="33543">MRLFGAPLVLIGGGSKNMKVENYESVVCALQRSCVLPCSFIRGNDPLIHWTKKPHDQTSVHVYYYGQDQLHHQHQNYTNRTSLFEKQLSTGNASLLLSELQSRRWSLQKKNEQLVCFSENISPKPSVSWTPPSAALTTFNPSADGLWSVLSSVSLSDKHEYICNVSTTHSWRSATYRRNEGIYRDLSHYVELLCTEPKAPVKSLIWRFNKKTILNRSGQEPVVYTESWRQFVDGVTQSNSLVLKRLNIDHQGLFSCEISTDTEEFFIHTEVTNAAGFVFISVIIIVITIILRLCG</sequence>
<evidence type="ECO:0000256" key="10">
    <source>
        <dbReference type="ARBA" id="ARBA00023319"/>
    </source>
</evidence>
<feature type="domain" description="Ig-like" evidence="12">
    <location>
        <begin position="114"/>
        <end position="175"/>
    </location>
</feature>
<evidence type="ECO:0000256" key="8">
    <source>
        <dbReference type="ARBA" id="ARBA00023170"/>
    </source>
</evidence>
<keyword evidence="8" id="KW-0675">Receptor</keyword>
<keyword evidence="6 11" id="KW-0472">Membrane</keyword>
<dbReference type="GO" id="GO:0009897">
    <property type="term" value="C:external side of plasma membrane"/>
    <property type="evidence" value="ECO:0007669"/>
    <property type="project" value="TreeGrafter"/>
</dbReference>
<comment type="caution">
    <text evidence="13">The sequence shown here is derived from an EMBL/GenBank/DDBJ whole genome shotgun (WGS) entry which is preliminary data.</text>
</comment>
<evidence type="ECO:0000259" key="12">
    <source>
        <dbReference type="PROSITE" id="PS50835"/>
    </source>
</evidence>
<keyword evidence="9" id="KW-0325">Glycoprotein</keyword>
<keyword evidence="4" id="KW-0732">Signal</keyword>
<evidence type="ECO:0000313" key="14">
    <source>
        <dbReference type="Proteomes" id="UP001460270"/>
    </source>
</evidence>
<dbReference type="InterPro" id="IPR051713">
    <property type="entry name" value="T-cell_Activation_Regulation"/>
</dbReference>
<accession>A0AAW0MFC0</accession>
<evidence type="ECO:0000256" key="7">
    <source>
        <dbReference type="ARBA" id="ARBA00023157"/>
    </source>
</evidence>
<dbReference type="GO" id="GO:0006955">
    <property type="term" value="P:immune response"/>
    <property type="evidence" value="ECO:0007669"/>
    <property type="project" value="TreeGrafter"/>
</dbReference>
<evidence type="ECO:0000256" key="9">
    <source>
        <dbReference type="ARBA" id="ARBA00023180"/>
    </source>
</evidence>
<evidence type="ECO:0000256" key="3">
    <source>
        <dbReference type="ARBA" id="ARBA00022692"/>
    </source>
</evidence>
<dbReference type="Proteomes" id="UP001460270">
    <property type="component" value="Unassembled WGS sequence"/>
</dbReference>
<feature type="non-terminal residue" evidence="13">
    <location>
        <position position="295"/>
    </location>
</feature>
<evidence type="ECO:0000256" key="4">
    <source>
        <dbReference type="ARBA" id="ARBA00022729"/>
    </source>
</evidence>
<evidence type="ECO:0000256" key="6">
    <source>
        <dbReference type="ARBA" id="ARBA00023136"/>
    </source>
</evidence>
<dbReference type="GO" id="GO:0042130">
    <property type="term" value="P:negative regulation of T cell proliferation"/>
    <property type="evidence" value="ECO:0007669"/>
    <property type="project" value="TreeGrafter"/>
</dbReference>
<keyword evidence="3 11" id="KW-0812">Transmembrane</keyword>
<dbReference type="GO" id="GO:0007166">
    <property type="term" value="P:cell surface receptor signaling pathway"/>
    <property type="evidence" value="ECO:0007669"/>
    <property type="project" value="TreeGrafter"/>
</dbReference>
<dbReference type="PROSITE" id="PS50835">
    <property type="entry name" value="IG_LIKE"/>
    <property type="match status" value="2"/>
</dbReference>
<keyword evidence="7" id="KW-1015">Disulfide bond</keyword>
<evidence type="ECO:0000256" key="2">
    <source>
        <dbReference type="ARBA" id="ARBA00022475"/>
    </source>
</evidence>
<organism evidence="13 14">
    <name type="scientific">Mugilogobius chulae</name>
    <name type="common">yellowstripe goby</name>
    <dbReference type="NCBI Taxonomy" id="88201"/>
    <lineage>
        <taxon>Eukaryota</taxon>
        <taxon>Metazoa</taxon>
        <taxon>Chordata</taxon>
        <taxon>Craniata</taxon>
        <taxon>Vertebrata</taxon>
        <taxon>Euteleostomi</taxon>
        <taxon>Actinopterygii</taxon>
        <taxon>Neopterygii</taxon>
        <taxon>Teleostei</taxon>
        <taxon>Neoteleostei</taxon>
        <taxon>Acanthomorphata</taxon>
        <taxon>Gobiaria</taxon>
        <taxon>Gobiiformes</taxon>
        <taxon>Gobioidei</taxon>
        <taxon>Gobiidae</taxon>
        <taxon>Gobionellinae</taxon>
        <taxon>Mugilogobius</taxon>
    </lineage>
</organism>
<evidence type="ECO:0000256" key="11">
    <source>
        <dbReference type="SAM" id="Phobius"/>
    </source>
</evidence>
<comment type="subcellular location">
    <subcellularLocation>
        <location evidence="1">Cell membrane</location>
        <topology evidence="1">Single-pass type I membrane protein</topology>
    </subcellularLocation>
</comment>
<proteinExistence type="predicted"/>
<dbReference type="InterPro" id="IPR036179">
    <property type="entry name" value="Ig-like_dom_sf"/>
</dbReference>
<feature type="transmembrane region" description="Helical" evidence="11">
    <location>
        <begin position="274"/>
        <end position="294"/>
    </location>
</feature>
<keyword evidence="5 11" id="KW-1133">Transmembrane helix</keyword>
<name>A0AAW0MFC0_9GOBI</name>
<dbReference type="GO" id="GO:0071222">
    <property type="term" value="P:cellular response to lipopolysaccharide"/>
    <property type="evidence" value="ECO:0007669"/>
    <property type="project" value="TreeGrafter"/>
</dbReference>
<dbReference type="InterPro" id="IPR013783">
    <property type="entry name" value="Ig-like_fold"/>
</dbReference>
<dbReference type="GO" id="GO:0031295">
    <property type="term" value="P:T cell costimulation"/>
    <property type="evidence" value="ECO:0007669"/>
    <property type="project" value="TreeGrafter"/>
</dbReference>
<evidence type="ECO:0000256" key="1">
    <source>
        <dbReference type="ARBA" id="ARBA00004251"/>
    </source>
</evidence>
<keyword evidence="14" id="KW-1185">Reference proteome</keyword>
<evidence type="ECO:0000256" key="5">
    <source>
        <dbReference type="ARBA" id="ARBA00022989"/>
    </source>
</evidence>
<dbReference type="AlphaFoldDB" id="A0AAW0MFC0"/>
<reference evidence="14" key="1">
    <citation type="submission" date="2024-04" db="EMBL/GenBank/DDBJ databases">
        <title>Salinicola lusitanus LLJ914,a marine bacterium isolated from the Okinawa Trough.</title>
        <authorList>
            <person name="Li J."/>
        </authorList>
    </citation>
    <scope>NUCLEOTIDE SEQUENCE [LARGE SCALE GENOMIC DNA]</scope>
</reference>
<gene>
    <name evidence="13" type="ORF">WMY93_031732</name>
</gene>
<dbReference type="InterPro" id="IPR007110">
    <property type="entry name" value="Ig-like_dom"/>
</dbReference>
<keyword evidence="10" id="KW-0393">Immunoglobulin domain</keyword>
<evidence type="ECO:0000313" key="13">
    <source>
        <dbReference type="EMBL" id="KAK7877544.1"/>
    </source>
</evidence>
<feature type="domain" description="Ig-like" evidence="12">
    <location>
        <begin position="190"/>
        <end position="272"/>
    </location>
</feature>
<keyword evidence="2" id="KW-1003">Cell membrane</keyword>